<sequence length="201" mass="21403">MSLLGLYRPGTTWVHRMPVGAKLSGLAVLGIAVTVVRGPLSALAFLMLSVAIAAAGRIGVRRSLRTLRSLLVVLVLLGGYQWWQRGWPVAVEVVADLVCLVLAATVVTATTPMDALLDAFVRACRPLRRLGANPDRIGLAMALMVRAVPGLLDIARETRDAAKARGLERNPRALLVPMTLRTVGRARTTGEALAARGIGDE</sequence>
<dbReference type="InterPro" id="IPR003339">
    <property type="entry name" value="ABC/ECF_trnsptr_transmembrane"/>
</dbReference>
<dbReference type="CDD" id="cd16914">
    <property type="entry name" value="EcfT"/>
    <property type="match status" value="1"/>
</dbReference>
<keyword evidence="4 5" id="KW-0472">Membrane</keyword>
<comment type="subcellular location">
    <subcellularLocation>
        <location evidence="1">Membrane</location>
        <topology evidence="1">Multi-pass membrane protein</topology>
    </subcellularLocation>
</comment>
<keyword evidence="7" id="KW-1185">Reference proteome</keyword>
<feature type="transmembrane region" description="Helical" evidence="5">
    <location>
        <begin position="66"/>
        <end position="83"/>
    </location>
</feature>
<keyword evidence="2 5" id="KW-0812">Transmembrane</keyword>
<accession>A0AA46YNS5</accession>
<protein>
    <submittedName>
        <fullName evidence="6">Energy-coupling factor transporter transmembrane protein EcfT</fullName>
    </submittedName>
</protein>
<dbReference type="EMBL" id="CP094970">
    <property type="protein sequence ID" value="UYM07781.1"/>
    <property type="molecule type" value="Genomic_DNA"/>
</dbReference>
<reference evidence="6" key="1">
    <citation type="submission" date="2022-01" db="EMBL/GenBank/DDBJ databases">
        <title>Nocardioidaceae gen. sp. A5X3R13.</title>
        <authorList>
            <person name="Lopez Marin M.A."/>
            <person name="Uhlik O."/>
        </authorList>
    </citation>
    <scope>NUCLEOTIDE SEQUENCE</scope>
    <source>
        <strain evidence="6">A5X3R13</strain>
    </source>
</reference>
<evidence type="ECO:0000256" key="2">
    <source>
        <dbReference type="ARBA" id="ARBA00022692"/>
    </source>
</evidence>
<dbReference type="Pfam" id="PF02361">
    <property type="entry name" value="CbiQ"/>
    <property type="match status" value="1"/>
</dbReference>
<dbReference type="AlphaFoldDB" id="A0AA46YNS5"/>
<evidence type="ECO:0000256" key="4">
    <source>
        <dbReference type="ARBA" id="ARBA00023136"/>
    </source>
</evidence>
<dbReference type="GO" id="GO:0005886">
    <property type="term" value="C:plasma membrane"/>
    <property type="evidence" value="ECO:0007669"/>
    <property type="project" value="TreeGrafter"/>
</dbReference>
<dbReference type="PANTHER" id="PTHR33514:SF13">
    <property type="entry name" value="PROTEIN ABCI12, CHLOROPLASTIC"/>
    <property type="match status" value="1"/>
</dbReference>
<evidence type="ECO:0000313" key="7">
    <source>
        <dbReference type="Proteomes" id="UP001164390"/>
    </source>
</evidence>
<evidence type="ECO:0000256" key="1">
    <source>
        <dbReference type="ARBA" id="ARBA00004141"/>
    </source>
</evidence>
<evidence type="ECO:0000256" key="3">
    <source>
        <dbReference type="ARBA" id="ARBA00022989"/>
    </source>
</evidence>
<dbReference type="PANTHER" id="PTHR33514">
    <property type="entry name" value="PROTEIN ABCI12, CHLOROPLASTIC"/>
    <property type="match status" value="1"/>
</dbReference>
<feature type="transmembrane region" description="Helical" evidence="5">
    <location>
        <begin position="26"/>
        <end position="54"/>
    </location>
</feature>
<evidence type="ECO:0000313" key="6">
    <source>
        <dbReference type="EMBL" id="UYM07781.1"/>
    </source>
</evidence>
<proteinExistence type="predicted"/>
<keyword evidence="3 5" id="KW-1133">Transmembrane helix</keyword>
<dbReference type="Proteomes" id="UP001164390">
    <property type="component" value="Chromosome"/>
</dbReference>
<dbReference type="KEGG" id="sgrg:L0C25_12140"/>
<organism evidence="6 7">
    <name type="scientific">Solicola gregarius</name>
    <dbReference type="NCBI Taxonomy" id="2908642"/>
    <lineage>
        <taxon>Bacteria</taxon>
        <taxon>Bacillati</taxon>
        <taxon>Actinomycetota</taxon>
        <taxon>Actinomycetes</taxon>
        <taxon>Propionibacteriales</taxon>
        <taxon>Nocardioidaceae</taxon>
        <taxon>Solicola</taxon>
    </lineage>
</organism>
<gene>
    <name evidence="6" type="ORF">L0C25_12140</name>
</gene>
<evidence type="ECO:0000256" key="5">
    <source>
        <dbReference type="SAM" id="Phobius"/>
    </source>
</evidence>
<dbReference type="RefSeq" id="WP_271636755.1">
    <property type="nucleotide sequence ID" value="NZ_CP094970.1"/>
</dbReference>
<name>A0AA46YNS5_9ACTN</name>